<dbReference type="FunFam" id="3.40.50.880:FF:000007">
    <property type="entry name" value="Peptidase E"/>
    <property type="match status" value="1"/>
</dbReference>
<dbReference type="RefSeq" id="WP_127081805.1">
    <property type="nucleotide sequence ID" value="NZ_RSCL01000007.1"/>
</dbReference>
<evidence type="ECO:0000256" key="9">
    <source>
        <dbReference type="ARBA" id="ARBA00066675"/>
    </source>
</evidence>
<keyword evidence="7" id="KW-0224">Dipeptidase</keyword>
<dbReference type="Proteomes" id="UP000271624">
    <property type="component" value="Unassembled WGS sequence"/>
</dbReference>
<reference evidence="11" key="2">
    <citation type="journal article" date="2019" name="Genome Biol. Evol.">
        <title>Day and night: Metabolic profiles and evolutionary relationships of six axenic non-marine cyanobacteria.</title>
        <authorList>
            <person name="Will S.E."/>
            <person name="Henke P."/>
            <person name="Boedeker C."/>
            <person name="Huang S."/>
            <person name="Brinkmann H."/>
            <person name="Rohde M."/>
            <person name="Jarek M."/>
            <person name="Friedl T."/>
            <person name="Seufert S."/>
            <person name="Schumacher M."/>
            <person name="Overmann J."/>
            <person name="Neumann-Schaal M."/>
            <person name="Petersen J."/>
        </authorList>
    </citation>
    <scope>NUCLEOTIDE SEQUENCE [LARGE SCALE GENOMIC DNA]</scope>
    <source>
        <strain evidence="11">PCC 7102</strain>
    </source>
</reference>
<organism evidence="11 12">
    <name type="scientific">Dulcicalothrix desertica PCC 7102</name>
    <dbReference type="NCBI Taxonomy" id="232991"/>
    <lineage>
        <taxon>Bacteria</taxon>
        <taxon>Bacillati</taxon>
        <taxon>Cyanobacteriota</taxon>
        <taxon>Cyanophyceae</taxon>
        <taxon>Nostocales</taxon>
        <taxon>Calotrichaceae</taxon>
        <taxon>Dulcicalothrix</taxon>
    </lineage>
</organism>
<proteinExistence type="inferred from homology"/>
<reference evidence="11" key="1">
    <citation type="submission" date="2018-12" db="EMBL/GenBank/DDBJ databases">
        <authorList>
            <person name="Will S."/>
            <person name="Neumann-Schaal M."/>
            <person name="Henke P."/>
        </authorList>
    </citation>
    <scope>NUCLEOTIDE SEQUENCE</scope>
    <source>
        <strain evidence="11">PCC 7102</strain>
    </source>
</reference>
<dbReference type="SUPFAM" id="SSF52317">
    <property type="entry name" value="Class I glutamine amidotransferase-like"/>
    <property type="match status" value="1"/>
</dbReference>
<comment type="similarity">
    <text evidence="2">Belongs to the peptidase S51 family.</text>
</comment>
<evidence type="ECO:0000256" key="1">
    <source>
        <dbReference type="ARBA" id="ARBA00004496"/>
    </source>
</evidence>
<dbReference type="EMBL" id="RSCL01000007">
    <property type="protein sequence ID" value="RUT06140.1"/>
    <property type="molecule type" value="Genomic_DNA"/>
</dbReference>
<protein>
    <recommendedName>
        <fullName evidence="9">dipeptidase E</fullName>
        <ecNumber evidence="9">3.4.13.21</ecNumber>
    </recommendedName>
    <alternativeName>
        <fullName evidence="10">Asp-specific dipeptidase</fullName>
    </alternativeName>
</protein>
<comment type="subcellular location">
    <subcellularLocation>
        <location evidence="1">Cytoplasm</location>
    </subcellularLocation>
</comment>
<sequence length="235" mass="25822">MNKRLLLLSNSTNYGEEYLSYPRQEIKAFLGASIKKVLFIPFANVISYDGITEKVGKVFQELGYGIDSVHSTLNPRALVENAEAIVVSGGNTFHLVHRLHEAGIIDIIREKVNNGTPYIGWSAGSNVACPTIKTTNDMPIIEPMSFEGLNLVPFQINPHYTDGVVPDHNGETRESRIEEFLAVNPNITVVGLPEGTILKIENSSVKLIGDKNIVVFKSGEARKEYGKGADLNILL</sequence>
<dbReference type="CDD" id="cd03146">
    <property type="entry name" value="GAT1_Peptidase_E"/>
    <property type="match status" value="1"/>
</dbReference>
<keyword evidence="3" id="KW-0963">Cytoplasm</keyword>
<dbReference type="GO" id="GO:0016805">
    <property type="term" value="F:dipeptidase activity"/>
    <property type="evidence" value="ECO:0007669"/>
    <property type="project" value="UniProtKB-KW"/>
</dbReference>
<dbReference type="InterPro" id="IPR005320">
    <property type="entry name" value="Peptidase_S51"/>
</dbReference>
<keyword evidence="5" id="KW-0378">Hydrolase</keyword>
<dbReference type="GO" id="GO:0005737">
    <property type="term" value="C:cytoplasm"/>
    <property type="evidence" value="ECO:0007669"/>
    <property type="project" value="UniProtKB-SubCell"/>
</dbReference>
<dbReference type="Gene3D" id="3.40.50.880">
    <property type="match status" value="1"/>
</dbReference>
<dbReference type="NCBIfam" id="NF003642">
    <property type="entry name" value="PRK05282.1"/>
    <property type="match status" value="1"/>
</dbReference>
<keyword evidence="4" id="KW-0645">Protease</keyword>
<comment type="catalytic activity">
    <reaction evidence="8">
        <text>Dipeptidase E catalyzes the hydrolysis of dipeptides Asp-|-Xaa. It does not act on peptides with N-terminal Glu, Asn or Gln, nor does it cleave isoaspartyl peptides.</text>
        <dbReference type="EC" id="3.4.13.21"/>
    </reaction>
</comment>
<evidence type="ECO:0000256" key="10">
    <source>
        <dbReference type="ARBA" id="ARBA00075877"/>
    </source>
</evidence>
<evidence type="ECO:0000256" key="3">
    <source>
        <dbReference type="ARBA" id="ARBA00022490"/>
    </source>
</evidence>
<dbReference type="EC" id="3.4.13.21" evidence="9"/>
<dbReference type="InterPro" id="IPR029062">
    <property type="entry name" value="Class_I_gatase-like"/>
</dbReference>
<evidence type="ECO:0000313" key="12">
    <source>
        <dbReference type="Proteomes" id="UP000271624"/>
    </source>
</evidence>
<gene>
    <name evidence="11" type="primary">pepE</name>
    <name evidence="11" type="ORF">DSM106972_033460</name>
</gene>
<dbReference type="OrthoDB" id="9778515at2"/>
<keyword evidence="6" id="KW-0720">Serine protease</keyword>
<dbReference type="GO" id="GO:0006508">
    <property type="term" value="P:proteolysis"/>
    <property type="evidence" value="ECO:0007669"/>
    <property type="project" value="UniProtKB-KW"/>
</dbReference>
<accession>A0A433VJ95</accession>
<evidence type="ECO:0000256" key="8">
    <source>
        <dbReference type="ARBA" id="ARBA00050239"/>
    </source>
</evidence>
<keyword evidence="12" id="KW-1185">Reference proteome</keyword>
<evidence type="ECO:0000256" key="5">
    <source>
        <dbReference type="ARBA" id="ARBA00022801"/>
    </source>
</evidence>
<dbReference type="PANTHER" id="PTHR20842:SF0">
    <property type="entry name" value="ALPHA-ASPARTYL DIPEPTIDASE"/>
    <property type="match status" value="1"/>
</dbReference>
<dbReference type="AlphaFoldDB" id="A0A433VJ95"/>
<dbReference type="Pfam" id="PF03575">
    <property type="entry name" value="Peptidase_S51"/>
    <property type="match status" value="1"/>
</dbReference>
<dbReference type="PANTHER" id="PTHR20842">
    <property type="entry name" value="PROTEASE S51 ALPHA-ASPARTYL DIPEPTIDASE"/>
    <property type="match status" value="1"/>
</dbReference>
<name>A0A433VJ95_9CYAN</name>
<evidence type="ECO:0000256" key="2">
    <source>
        <dbReference type="ARBA" id="ARBA00006534"/>
    </source>
</evidence>
<comment type="caution">
    <text evidence="11">The sequence shown here is derived from an EMBL/GenBank/DDBJ whole genome shotgun (WGS) entry which is preliminary data.</text>
</comment>
<evidence type="ECO:0000256" key="4">
    <source>
        <dbReference type="ARBA" id="ARBA00022670"/>
    </source>
</evidence>
<evidence type="ECO:0000256" key="6">
    <source>
        <dbReference type="ARBA" id="ARBA00022825"/>
    </source>
</evidence>
<evidence type="ECO:0000313" key="11">
    <source>
        <dbReference type="EMBL" id="RUT06140.1"/>
    </source>
</evidence>
<dbReference type="GO" id="GO:0008236">
    <property type="term" value="F:serine-type peptidase activity"/>
    <property type="evidence" value="ECO:0007669"/>
    <property type="project" value="UniProtKB-KW"/>
</dbReference>
<evidence type="ECO:0000256" key="7">
    <source>
        <dbReference type="ARBA" id="ARBA00022997"/>
    </source>
</evidence>